<evidence type="ECO:0000259" key="3">
    <source>
        <dbReference type="Pfam" id="PF01656"/>
    </source>
</evidence>
<dbReference type="AlphaFoldDB" id="A0AAN0XT58"/>
<evidence type="ECO:0000256" key="2">
    <source>
        <dbReference type="ARBA" id="ARBA00022840"/>
    </source>
</evidence>
<evidence type="ECO:0000313" key="4">
    <source>
        <dbReference type="EMBL" id="ANO32228.1"/>
    </source>
</evidence>
<dbReference type="GO" id="GO:0005524">
    <property type="term" value="F:ATP binding"/>
    <property type="evidence" value="ECO:0007669"/>
    <property type="project" value="UniProtKB-KW"/>
</dbReference>
<dbReference type="InterPro" id="IPR002586">
    <property type="entry name" value="CobQ/CobB/MinD/ParA_Nub-bd_dom"/>
</dbReference>
<proteinExistence type="predicted"/>
<dbReference type="Proteomes" id="UP000092018">
    <property type="component" value="Chromosome 1"/>
</dbReference>
<dbReference type="EMBL" id="CP016177">
    <property type="protein sequence ID" value="ANO32228.1"/>
    <property type="molecule type" value="Genomic_DNA"/>
</dbReference>
<feature type="domain" description="CobQ/CobB/MinD/ParA nucleotide binding" evidence="3">
    <location>
        <begin position="155"/>
        <end position="357"/>
    </location>
</feature>
<keyword evidence="1" id="KW-0547">Nucleotide-binding</keyword>
<dbReference type="PANTHER" id="PTHR43384:SF6">
    <property type="entry name" value="SEPTUM SITE-DETERMINING PROTEIN MIND HOMOLOG, CHLOROPLASTIC"/>
    <property type="match status" value="1"/>
</dbReference>
<dbReference type="GO" id="GO:0051782">
    <property type="term" value="P:negative regulation of cell division"/>
    <property type="evidence" value="ECO:0007669"/>
    <property type="project" value="TreeGrafter"/>
</dbReference>
<dbReference type="InterPro" id="IPR027417">
    <property type="entry name" value="P-loop_NTPase"/>
</dbReference>
<dbReference type="SUPFAM" id="SSF52540">
    <property type="entry name" value="P-loop containing nucleoside triphosphate hydrolases"/>
    <property type="match status" value="1"/>
</dbReference>
<dbReference type="RefSeq" id="WP_065209524.1">
    <property type="nucleotide sequence ID" value="NZ_CP016177.1"/>
</dbReference>
<dbReference type="GO" id="GO:0005829">
    <property type="term" value="C:cytosol"/>
    <property type="evidence" value="ECO:0007669"/>
    <property type="project" value="TreeGrafter"/>
</dbReference>
<dbReference type="KEGG" id="vbr:A6E01_02935"/>
<protein>
    <recommendedName>
        <fullName evidence="3">CobQ/CobB/MinD/ParA nucleotide binding domain-containing protein</fullName>
    </recommendedName>
</protein>
<dbReference type="InterPro" id="IPR050625">
    <property type="entry name" value="ParA/MinD_ATPase"/>
</dbReference>
<organism evidence="4 5">
    <name type="scientific">Vibrio breoganii</name>
    <dbReference type="NCBI Taxonomy" id="553239"/>
    <lineage>
        <taxon>Bacteria</taxon>
        <taxon>Pseudomonadati</taxon>
        <taxon>Pseudomonadota</taxon>
        <taxon>Gammaproteobacteria</taxon>
        <taxon>Vibrionales</taxon>
        <taxon>Vibrionaceae</taxon>
        <taxon>Vibrio</taxon>
    </lineage>
</organism>
<evidence type="ECO:0000313" key="5">
    <source>
        <dbReference type="Proteomes" id="UP000092018"/>
    </source>
</evidence>
<gene>
    <name evidence="4" type="ORF">A6E01_02935</name>
</gene>
<dbReference type="PANTHER" id="PTHR43384">
    <property type="entry name" value="SEPTUM SITE-DETERMINING PROTEIN MIND HOMOLOG, CHLOROPLASTIC-RELATED"/>
    <property type="match status" value="1"/>
</dbReference>
<dbReference type="GO" id="GO:0009898">
    <property type="term" value="C:cytoplasmic side of plasma membrane"/>
    <property type="evidence" value="ECO:0007669"/>
    <property type="project" value="TreeGrafter"/>
</dbReference>
<sequence>MSEVVHMSANNEFKLALKSQVSVWVVYSTDIFKEHIEAEFKRCTNAFTDFISLSEFNSVNLRERQGPDIIFIQANHDWAQKLTELYSNSLVVQNSNASLVVFGDEGNSFDLKVALRIGASDFLSESSTLEGIASILTAVAEEKLATREFAELHVFLNSKGGSGASTVSLNTAIELSKNKSNKVLYLDLDIQFGAIQDYLDLKPQYGLHDIIDAADDLDEIALQTLVTKHSSGLNFLNFQQMHPIENELKARSLHTVIPLLREHYTHIIADLSRGIEANYSSLISQSTKVFFVAQQSYVSIKNTNDMLEVLQLEFGLSKNQVEVVINRYEKKQHLKITDIEDALGQVRVHVMPNDYKIVNESSNLGKPFSLNKKKNAVSEAVTRLASSISSVEEEKSSWLGKFFS</sequence>
<dbReference type="Gene3D" id="3.40.50.300">
    <property type="entry name" value="P-loop containing nucleotide triphosphate hydrolases"/>
    <property type="match status" value="1"/>
</dbReference>
<evidence type="ECO:0000256" key="1">
    <source>
        <dbReference type="ARBA" id="ARBA00022741"/>
    </source>
</evidence>
<name>A0AAN0XT58_9VIBR</name>
<keyword evidence="2" id="KW-0067">ATP-binding</keyword>
<reference evidence="4 5" key="1">
    <citation type="submission" date="2016-06" db="EMBL/GenBank/DDBJ databases">
        <title>Adaptive Radiation by Waves of Gene Transfer Leads to Fine-Scale Resource Partitioning in Marine Microbes.</title>
        <authorList>
            <person name="Hehemann J.-H."/>
            <person name="Arevalo P."/>
            <person name="Datta M.S."/>
            <person name="Yu X."/>
            <person name="Corzett C."/>
            <person name="Henschel A."/>
            <person name="Preheim S.P."/>
            <person name="Timberlake S."/>
            <person name="Alm E.J."/>
            <person name="Polz M.F."/>
        </authorList>
    </citation>
    <scope>NUCLEOTIDE SEQUENCE [LARGE SCALE GENOMIC DNA]</scope>
    <source>
        <strain evidence="4 5">FF50</strain>
    </source>
</reference>
<dbReference type="Pfam" id="PF01656">
    <property type="entry name" value="CbiA"/>
    <property type="match status" value="1"/>
</dbReference>
<dbReference type="GO" id="GO:0016887">
    <property type="term" value="F:ATP hydrolysis activity"/>
    <property type="evidence" value="ECO:0007669"/>
    <property type="project" value="TreeGrafter"/>
</dbReference>
<accession>A0AAN0XT58</accession>